<comment type="subcellular location">
    <subcellularLocation>
        <location evidence="1">Membrane</location>
        <topology evidence="1">Multi-pass membrane protein</topology>
    </subcellularLocation>
</comment>
<evidence type="ECO:0000259" key="10">
    <source>
        <dbReference type="PROSITE" id="PS50893"/>
    </source>
</evidence>
<accession>A0A836FA75</accession>
<dbReference type="Gene3D" id="3.40.50.300">
    <property type="entry name" value="P-loop containing nucleotide triphosphate hydrolases"/>
    <property type="match status" value="3"/>
</dbReference>
<dbReference type="InterPro" id="IPR017871">
    <property type="entry name" value="ABC_transporter-like_CS"/>
</dbReference>
<dbReference type="InterPro" id="IPR013525">
    <property type="entry name" value="ABC2_TM"/>
</dbReference>
<evidence type="ECO:0000256" key="3">
    <source>
        <dbReference type="ARBA" id="ARBA00022448"/>
    </source>
</evidence>
<gene>
    <name evidence="11" type="primary">Abcg1_3</name>
    <name evidence="11" type="ORF">G6Z77_0003706</name>
</gene>
<dbReference type="Pfam" id="PF00005">
    <property type="entry name" value="ABC_tran"/>
    <property type="match status" value="2"/>
</dbReference>
<feature type="transmembrane region" description="Helical" evidence="9">
    <location>
        <begin position="434"/>
        <end position="457"/>
    </location>
</feature>
<feature type="transmembrane region" description="Helical" evidence="9">
    <location>
        <begin position="845"/>
        <end position="867"/>
    </location>
</feature>
<keyword evidence="8 9" id="KW-0472">Membrane</keyword>
<feature type="transmembrane region" description="Helical" evidence="9">
    <location>
        <begin position="402"/>
        <end position="422"/>
    </location>
</feature>
<dbReference type="GO" id="GO:0005524">
    <property type="term" value="F:ATP binding"/>
    <property type="evidence" value="ECO:0007669"/>
    <property type="project" value="UniProtKB-KW"/>
</dbReference>
<dbReference type="FunFam" id="3.40.50.300:FF:001077">
    <property type="entry name" value="Uncharacterized protein, isoform A"/>
    <property type="match status" value="1"/>
</dbReference>
<dbReference type="InterPro" id="IPR003593">
    <property type="entry name" value="AAA+_ATPase"/>
</dbReference>
<dbReference type="InterPro" id="IPR050352">
    <property type="entry name" value="ABCG_transporters"/>
</dbReference>
<dbReference type="SUPFAM" id="SSF52540">
    <property type="entry name" value="P-loop containing nucleoside triphosphate hydrolases"/>
    <property type="match status" value="2"/>
</dbReference>
<feature type="domain" description="ABC transporter" evidence="10">
    <location>
        <begin position="3"/>
        <end position="221"/>
    </location>
</feature>
<protein>
    <submittedName>
        <fullName evidence="11">ABCG1 protein</fullName>
    </submittedName>
</protein>
<feature type="transmembrane region" description="Helical" evidence="9">
    <location>
        <begin position="953"/>
        <end position="977"/>
    </location>
</feature>
<keyword evidence="4 9" id="KW-0812">Transmembrane</keyword>
<feature type="transmembrane region" description="Helical" evidence="9">
    <location>
        <begin position="360"/>
        <end position="381"/>
    </location>
</feature>
<dbReference type="Proteomes" id="UP000670152">
    <property type="component" value="Unassembled WGS sequence"/>
</dbReference>
<sequence length="984" mass="111653">KTLLNNLNGDFRPGELTAIMGLSGAGKSTLMDILAGFTTTSVTGSIMINGQKRNMSEFRKLSAYIMQDDNLQPFLTVQEAMFIAADLKLGLDHHQKSQKVIDKILVAMGLDESRYMITGVLSGGQRKRLGIALELINNPPVMFFDEPTSGLDSTSSKQCLTLLKQLAREGRTIICTLHQPSAILFNMLDHLYVIANGNCVYTGSTHNLVPYLNSIGFICPTHYDPVDFLMEICNGDYGPHISKLMELIENGKNNKWRSKTVYLNKSQETITSQQVATGRKRSYSFEMEFRHTSHCTDNFWRQLCILIKRNTIRLFRDKVLFLTRISVHLTIALIVGTLYFKIGQDAAYILDNYSLSYYNIMFLTYSAFSATMVTIPLELPILKREHFNRWYKLRSYYLAGKVADFLIQFISTFIYTVIVYYMSGQLPESKRFGLYMLMCLVISLVGQTIGFIIGCSLKIQKNIYFIEIEKKILHDVTGHFETKKITIIIGPSGAGKSTLLKIISGKRLNNVKGTITVNDIVKNLGLSSCLNTLANKLSGGEQKRLSIGVEMLTKPSILLLDEPTSGLDSVTSNQLISMLHDVARANCTVVCAIHQPSSQMISLFDNIMVLNRGRCMYCGPKSEILNTYSIAGFTCPSFYNIAEYVLEVITEQRDGDLENLYEICRDEYEKFKSCSKRNKNELDSPNNFKQKFEMQNDTSTNSTIQKKSTWQQQKILFLRALICIKRDSVLTKLRLAVHVVMALLLGALFYNFGNDAGKIYSNISCLFFYPFFLFFANLIPFIQIFPTEAAIFLQEHLNNWYSLKAYYSVKVLTDFPIQILSASCFLFISYYMTGQPMEYERILKVWGICLLITILGQTSGIFGGVVFGTELGMFLIPICSIPLLLFSGFFLKLNEMPTYLQSISFSSFFRFAYEGIMQAIYLDRPKLPCSEAYCHLRSSNKILSLMGMPTVPFYLTLIILGSWILCLHMIVYATLLWKIHYAKK</sequence>
<evidence type="ECO:0000256" key="6">
    <source>
        <dbReference type="ARBA" id="ARBA00022840"/>
    </source>
</evidence>
<keyword evidence="12" id="KW-1185">Reference proteome</keyword>
<evidence type="ECO:0000313" key="11">
    <source>
        <dbReference type="EMBL" id="KAG5323220.1"/>
    </source>
</evidence>
<evidence type="ECO:0000256" key="8">
    <source>
        <dbReference type="ARBA" id="ARBA00023136"/>
    </source>
</evidence>
<evidence type="ECO:0000256" key="2">
    <source>
        <dbReference type="ARBA" id="ARBA00005814"/>
    </source>
</evidence>
<feature type="transmembrane region" description="Helical" evidence="9">
    <location>
        <begin position="735"/>
        <end position="753"/>
    </location>
</feature>
<feature type="transmembrane region" description="Helical" evidence="9">
    <location>
        <begin position="811"/>
        <end position="833"/>
    </location>
</feature>
<evidence type="ECO:0000256" key="4">
    <source>
        <dbReference type="ARBA" id="ARBA00022692"/>
    </source>
</evidence>
<dbReference type="PANTHER" id="PTHR48041">
    <property type="entry name" value="ABC TRANSPORTER G FAMILY MEMBER 28"/>
    <property type="match status" value="1"/>
</dbReference>
<keyword evidence="3" id="KW-0813">Transport</keyword>
<evidence type="ECO:0000256" key="5">
    <source>
        <dbReference type="ARBA" id="ARBA00022741"/>
    </source>
</evidence>
<dbReference type="InterPro" id="IPR003439">
    <property type="entry name" value="ABC_transporter-like_ATP-bd"/>
</dbReference>
<dbReference type="Pfam" id="PF01061">
    <property type="entry name" value="ABC2_membrane"/>
    <property type="match status" value="2"/>
</dbReference>
<dbReference type="GO" id="GO:0140359">
    <property type="term" value="F:ABC-type transporter activity"/>
    <property type="evidence" value="ECO:0007669"/>
    <property type="project" value="InterPro"/>
</dbReference>
<comment type="similarity">
    <text evidence="2">Belongs to the ABC transporter superfamily. ABCG family. Eye pigment precursor importer (TC 3.A.1.204) subfamily.</text>
</comment>
<evidence type="ECO:0000256" key="7">
    <source>
        <dbReference type="ARBA" id="ARBA00022989"/>
    </source>
</evidence>
<feature type="non-terminal residue" evidence="11">
    <location>
        <position position="1"/>
    </location>
</feature>
<feature type="domain" description="ABC transporter" evidence="10">
    <location>
        <begin position="457"/>
        <end position="637"/>
    </location>
</feature>
<feature type="transmembrane region" description="Helical" evidence="9">
    <location>
        <begin position="319"/>
        <end position="340"/>
    </location>
</feature>
<keyword evidence="5" id="KW-0547">Nucleotide-binding</keyword>
<reference evidence="11 12" key="1">
    <citation type="submission" date="2020-02" db="EMBL/GenBank/DDBJ databases">
        <title>Relaxed selection underlies rapid genomic changes in the transitions from sociality to social parasitism in ants.</title>
        <authorList>
            <person name="Bi X."/>
        </authorList>
    </citation>
    <scope>NUCLEOTIDE SEQUENCE [LARGE SCALE GENOMIC DNA]</scope>
    <source>
        <strain evidence="11">BGI-DK2014b</strain>
        <tissue evidence="11">Whole body</tissue>
    </source>
</reference>
<keyword evidence="7 9" id="KW-1133">Transmembrane helix</keyword>
<dbReference type="SMART" id="SM00382">
    <property type="entry name" value="AAA"/>
    <property type="match status" value="2"/>
</dbReference>
<evidence type="ECO:0000256" key="1">
    <source>
        <dbReference type="ARBA" id="ARBA00004141"/>
    </source>
</evidence>
<dbReference type="PROSITE" id="PS00211">
    <property type="entry name" value="ABC_TRANSPORTER_1"/>
    <property type="match status" value="2"/>
</dbReference>
<dbReference type="CDD" id="cd03213">
    <property type="entry name" value="ABCG_EPDR"/>
    <property type="match status" value="1"/>
</dbReference>
<proteinExistence type="inferred from homology"/>
<comment type="caution">
    <text evidence="11">The sequence shown here is derived from an EMBL/GenBank/DDBJ whole genome shotgun (WGS) entry which is preliminary data.</text>
</comment>
<feature type="transmembrane region" description="Helical" evidence="9">
    <location>
        <begin position="874"/>
        <end position="891"/>
    </location>
</feature>
<dbReference type="GO" id="GO:0016887">
    <property type="term" value="F:ATP hydrolysis activity"/>
    <property type="evidence" value="ECO:0007669"/>
    <property type="project" value="InterPro"/>
</dbReference>
<dbReference type="AlphaFoldDB" id="A0A836FA75"/>
<dbReference type="EMBL" id="JAANIB010008930">
    <property type="protein sequence ID" value="KAG5323220.1"/>
    <property type="molecule type" value="Genomic_DNA"/>
</dbReference>
<feature type="non-terminal residue" evidence="11">
    <location>
        <position position="984"/>
    </location>
</feature>
<feature type="transmembrane region" description="Helical" evidence="9">
    <location>
        <begin position="759"/>
        <end position="779"/>
    </location>
</feature>
<organism evidence="11 12">
    <name type="scientific">Acromyrmex heyeri</name>
    <dbReference type="NCBI Taxonomy" id="230685"/>
    <lineage>
        <taxon>Eukaryota</taxon>
        <taxon>Metazoa</taxon>
        <taxon>Ecdysozoa</taxon>
        <taxon>Arthropoda</taxon>
        <taxon>Hexapoda</taxon>
        <taxon>Insecta</taxon>
        <taxon>Pterygota</taxon>
        <taxon>Neoptera</taxon>
        <taxon>Endopterygota</taxon>
        <taxon>Hymenoptera</taxon>
        <taxon>Apocrita</taxon>
        <taxon>Aculeata</taxon>
        <taxon>Formicoidea</taxon>
        <taxon>Formicidae</taxon>
        <taxon>Myrmicinae</taxon>
        <taxon>Acromyrmex</taxon>
    </lineage>
</organism>
<dbReference type="GO" id="GO:0016020">
    <property type="term" value="C:membrane"/>
    <property type="evidence" value="ECO:0007669"/>
    <property type="project" value="UniProtKB-SubCell"/>
</dbReference>
<dbReference type="OrthoDB" id="66620at2759"/>
<name>A0A836FA75_9HYME</name>
<evidence type="ECO:0000313" key="12">
    <source>
        <dbReference type="Proteomes" id="UP000670152"/>
    </source>
</evidence>
<dbReference type="InterPro" id="IPR027417">
    <property type="entry name" value="P-loop_NTPase"/>
</dbReference>
<keyword evidence="6" id="KW-0067">ATP-binding</keyword>
<dbReference type="PROSITE" id="PS50893">
    <property type="entry name" value="ABC_TRANSPORTER_2"/>
    <property type="match status" value="2"/>
</dbReference>
<dbReference type="PANTHER" id="PTHR48041:SF133">
    <property type="entry name" value="GH24286P"/>
    <property type="match status" value="1"/>
</dbReference>
<evidence type="ECO:0000256" key="9">
    <source>
        <dbReference type="SAM" id="Phobius"/>
    </source>
</evidence>